<evidence type="ECO:0000259" key="1">
    <source>
        <dbReference type="Pfam" id="PF18563"/>
    </source>
</evidence>
<dbReference type="EMBL" id="CP067016">
    <property type="protein sequence ID" value="QQN55538.1"/>
    <property type="molecule type" value="Genomic_DNA"/>
</dbReference>
<sequence length="101" mass="12441">MENGYKEIIEKYSKQGIELYVDGEKLKYKSINGQLDEDILMELKLNKEGLKEYIKNLRINMMLKMITHHFHYLQFRHHIFMEEMTYIHMEMYLVTFIKNFI</sequence>
<feature type="domain" description="TubC N-terminal docking" evidence="1">
    <location>
        <begin position="7"/>
        <end position="50"/>
    </location>
</feature>
<dbReference type="RefSeq" id="WP_200225664.1">
    <property type="nucleotide sequence ID" value="NZ_CP067016.1"/>
</dbReference>
<proteinExistence type="predicted"/>
<accession>A0A7T7USS7</accession>
<dbReference type="InterPro" id="IPR044894">
    <property type="entry name" value="TubC_N_sf"/>
</dbReference>
<evidence type="ECO:0000313" key="2">
    <source>
        <dbReference type="EMBL" id="QQN55538.1"/>
    </source>
</evidence>
<protein>
    <recommendedName>
        <fullName evidence="1">TubC N-terminal docking domain-containing protein</fullName>
    </recommendedName>
</protein>
<dbReference type="Gene3D" id="1.10.10.1830">
    <property type="entry name" value="Non-ribosomal peptide synthase, adenylation domain"/>
    <property type="match status" value="1"/>
</dbReference>
<organism evidence="2 3">
    <name type="scientific">Anaerococcus obesiensis</name>
    <dbReference type="NCBI Taxonomy" id="1287640"/>
    <lineage>
        <taxon>Bacteria</taxon>
        <taxon>Bacillati</taxon>
        <taxon>Bacillota</taxon>
        <taxon>Tissierellia</taxon>
        <taxon>Tissierellales</taxon>
        <taxon>Peptoniphilaceae</taxon>
        <taxon>Anaerococcus</taxon>
    </lineage>
</organism>
<dbReference type="Pfam" id="PF18563">
    <property type="entry name" value="TubC_N"/>
    <property type="match status" value="1"/>
</dbReference>
<dbReference type="Proteomes" id="UP000595871">
    <property type="component" value="Chromosome"/>
</dbReference>
<keyword evidence="3" id="KW-1185">Reference proteome</keyword>
<dbReference type="InterPro" id="IPR041464">
    <property type="entry name" value="TubC_N"/>
</dbReference>
<name>A0A7T7USS7_9FIRM</name>
<dbReference type="AlphaFoldDB" id="A0A7T7USS7"/>
<reference evidence="2 3" key="1">
    <citation type="submission" date="2020-12" db="EMBL/GenBank/DDBJ databases">
        <title>FDA dAtabase for Regulatory Grade micrObial Sequences (FDA-ARGOS): Supporting development and validation of Infectious Disease Dx tests.</title>
        <authorList>
            <person name="Sproer C."/>
            <person name="Gronow S."/>
            <person name="Severitt S."/>
            <person name="Schroder I."/>
            <person name="Tallon L."/>
            <person name="Sadzewicz L."/>
            <person name="Zhao X."/>
            <person name="Boylan J."/>
            <person name="Ott S."/>
            <person name="Bowen H."/>
            <person name="Vavikolanu K."/>
            <person name="Mehta A."/>
            <person name="Aluvathingal J."/>
            <person name="Nadendla S."/>
            <person name="Lowell S."/>
            <person name="Myers T."/>
            <person name="Yan Y."/>
            <person name="Sichtig H."/>
        </authorList>
    </citation>
    <scope>NUCLEOTIDE SEQUENCE [LARGE SCALE GENOMIC DNA]</scope>
    <source>
        <strain evidence="2 3">FDAARGOS_989</strain>
    </source>
</reference>
<evidence type="ECO:0000313" key="3">
    <source>
        <dbReference type="Proteomes" id="UP000595871"/>
    </source>
</evidence>
<gene>
    <name evidence="2" type="ORF">I6H46_06375</name>
</gene>
<dbReference type="KEGG" id="aob:I6H46_06375"/>